<evidence type="ECO:0000259" key="4">
    <source>
        <dbReference type="PROSITE" id="PS51123"/>
    </source>
</evidence>
<proteinExistence type="predicted"/>
<evidence type="ECO:0000313" key="5">
    <source>
        <dbReference type="EMBL" id="KAB7656828.1"/>
    </source>
</evidence>
<evidence type="ECO:0000256" key="3">
    <source>
        <dbReference type="SAM" id="SignalP"/>
    </source>
</evidence>
<dbReference type="PANTHER" id="PTHR30329">
    <property type="entry name" value="STATOR ELEMENT OF FLAGELLAR MOTOR COMPLEX"/>
    <property type="match status" value="1"/>
</dbReference>
<dbReference type="Proteomes" id="UP000430564">
    <property type="component" value="Unassembled WGS sequence"/>
</dbReference>
<dbReference type="AlphaFoldDB" id="A0A6I1ENP2"/>
<dbReference type="PANTHER" id="PTHR30329:SF21">
    <property type="entry name" value="LIPOPROTEIN YIAD-RELATED"/>
    <property type="match status" value="1"/>
</dbReference>
<keyword evidence="2" id="KW-0175">Coiled coil</keyword>
<feature type="chain" id="PRO_5026209097" evidence="3">
    <location>
        <begin position="26"/>
        <end position="392"/>
    </location>
</feature>
<dbReference type="OrthoDB" id="1149075at2"/>
<dbReference type="InterPro" id="IPR036737">
    <property type="entry name" value="OmpA-like_sf"/>
</dbReference>
<evidence type="ECO:0000256" key="1">
    <source>
        <dbReference type="PROSITE-ProRule" id="PRU00473"/>
    </source>
</evidence>
<name>A0A6I1ENP2_9BURK</name>
<keyword evidence="3" id="KW-0732">Signal</keyword>
<organism evidence="5 6">
    <name type="scientific">Sutterella seckii</name>
    <dbReference type="NCBI Taxonomy" id="1944635"/>
    <lineage>
        <taxon>Bacteria</taxon>
        <taxon>Pseudomonadati</taxon>
        <taxon>Pseudomonadota</taxon>
        <taxon>Betaproteobacteria</taxon>
        <taxon>Burkholderiales</taxon>
        <taxon>Sutterellaceae</taxon>
        <taxon>Sutterella</taxon>
    </lineage>
</organism>
<dbReference type="InterPro" id="IPR050330">
    <property type="entry name" value="Bact_OuterMem_StrucFunc"/>
</dbReference>
<evidence type="ECO:0000313" key="6">
    <source>
        <dbReference type="Proteomes" id="UP000430564"/>
    </source>
</evidence>
<accession>A0A6I1ENP2</accession>
<keyword evidence="1" id="KW-0472">Membrane</keyword>
<dbReference type="GO" id="GO:0016020">
    <property type="term" value="C:membrane"/>
    <property type="evidence" value="ECO:0007669"/>
    <property type="project" value="UniProtKB-UniRule"/>
</dbReference>
<dbReference type="Pfam" id="PF00691">
    <property type="entry name" value="OmpA"/>
    <property type="match status" value="1"/>
</dbReference>
<reference evidence="5 6" key="1">
    <citation type="submission" date="2019-10" db="EMBL/GenBank/DDBJ databases">
        <title>Genome diversity of Sutterella seckii.</title>
        <authorList>
            <person name="Chaplin A.V."/>
            <person name="Sokolova S.R."/>
            <person name="Mosin K.A."/>
            <person name="Ivanova E.L."/>
            <person name="Kochetkova T.O."/>
            <person name="Goltsov A.Y."/>
            <person name="Trofimov D.Y."/>
            <person name="Efimov B.A."/>
        </authorList>
    </citation>
    <scope>NUCLEOTIDE SEQUENCE [LARGE SCALE GENOMIC DNA]</scope>
    <source>
        <strain evidence="5 6">ASD393</strain>
    </source>
</reference>
<gene>
    <name evidence="5" type="ORF">GBM95_08680</name>
</gene>
<dbReference type="InterPro" id="IPR006665">
    <property type="entry name" value="OmpA-like"/>
</dbReference>
<evidence type="ECO:0000256" key="2">
    <source>
        <dbReference type="SAM" id="Coils"/>
    </source>
</evidence>
<dbReference type="RefSeq" id="WP_152158739.1">
    <property type="nucleotide sequence ID" value="NZ_WEHX01000066.1"/>
</dbReference>
<comment type="caution">
    <text evidence="5">The sequence shown here is derived from an EMBL/GenBank/DDBJ whole genome shotgun (WGS) entry which is preliminary data.</text>
</comment>
<feature type="signal peptide" evidence="3">
    <location>
        <begin position="1"/>
        <end position="25"/>
    </location>
</feature>
<sequence>MHTKLKFAILTAFSAAAFAAAPVHAAYSVYSDPDCGPKVESSAWFIDYSGTMQEKLREPEEKSYPDWAKGKEKEYDALYDYRKVVLAKNLLLKLRRMLPTEAGIQVAAGTMAPHTLPVGFKDDFEEKVGRLPERLEVFGRMTNPGEGLIDYEKRLERYAESEKELQRETAELLRKKSALLFFTDGDEVNRGRLFEEGWKAFREKEPLAKPVIVAFTDDEETEREVNRLAEVVPGLITADARELLLNDESMAAFIAKVFYTPCLDFTLSADTLFAFDKHVLKPEGIAEIHHVAEVLAKERKIIDQLHIRFSITAHTDRIGTYEYNDRLSERRLNTVLRQLEKEGVDMSLFVIRRAEGEYHPVTGDACKGLWNQEAIDCLQPDRRVEIRMVRPE</sequence>
<dbReference type="EMBL" id="WEHX01000066">
    <property type="protein sequence ID" value="KAB7656828.1"/>
    <property type="molecule type" value="Genomic_DNA"/>
</dbReference>
<feature type="domain" description="OmpA-like" evidence="4">
    <location>
        <begin position="260"/>
        <end position="392"/>
    </location>
</feature>
<dbReference type="PROSITE" id="PS51123">
    <property type="entry name" value="OMPA_2"/>
    <property type="match status" value="1"/>
</dbReference>
<dbReference type="CDD" id="cd07185">
    <property type="entry name" value="OmpA_C-like"/>
    <property type="match status" value="1"/>
</dbReference>
<dbReference type="SUPFAM" id="SSF103088">
    <property type="entry name" value="OmpA-like"/>
    <property type="match status" value="1"/>
</dbReference>
<feature type="coiled-coil region" evidence="2">
    <location>
        <begin position="148"/>
        <end position="178"/>
    </location>
</feature>
<protein>
    <submittedName>
        <fullName evidence="5">OmpA family protein</fullName>
    </submittedName>
</protein>
<dbReference type="Gene3D" id="3.30.1330.60">
    <property type="entry name" value="OmpA-like domain"/>
    <property type="match status" value="1"/>
</dbReference>